<dbReference type="GO" id="GO:0006397">
    <property type="term" value="P:mRNA processing"/>
    <property type="evidence" value="ECO:0007669"/>
    <property type="project" value="UniProtKB-KW"/>
</dbReference>
<evidence type="ECO:0000256" key="7">
    <source>
        <dbReference type="SAM" id="MobiDB-lite"/>
    </source>
</evidence>
<dbReference type="AlphaFoldDB" id="A0A061EH10"/>
<dbReference type="CDD" id="cd00590">
    <property type="entry name" value="RRM_SF"/>
    <property type="match status" value="1"/>
</dbReference>
<evidence type="ECO:0000256" key="1">
    <source>
        <dbReference type="ARBA" id="ARBA00004123"/>
    </source>
</evidence>
<dbReference type="PANTHER" id="PTHR48028">
    <property type="entry name" value="GLYCINE-RICH RNA-BINDING PROTEIN RZ1A"/>
    <property type="match status" value="1"/>
</dbReference>
<dbReference type="Pfam" id="PF00076">
    <property type="entry name" value="RRM_1"/>
    <property type="match status" value="1"/>
</dbReference>
<keyword evidence="2" id="KW-0507">mRNA processing</keyword>
<evidence type="ECO:0000256" key="4">
    <source>
        <dbReference type="ARBA" id="ARBA00023187"/>
    </source>
</evidence>
<dbReference type="InParanoid" id="A0A061EH10"/>
<sequence>MREKSFGLGIGLGVRERKEDGSGSRGFHDNLERWRKSLCTVFVDNVSYRISWRELKVCFDEFGIMVDVFIPNRTWNRHNNYGFVRFLHEHGMRKAIQYGEGIHLNGLRLKVKEAYRDRQRKRFLNGREHLPENEPIQQTREQTGEEKQVTIFVSLDQTETEWLNLAAMGKLRNTMAFMEVLLQSYSEIFNLWFDYLVPYDAEVEMRREVVETPLRSSENQSWSGEKDGKLINEEERWVHMQSDNERDSLKSGAQRDGVPDPKSKGKVVKGSKKKERLMALEPKPITEDSGEIKGNGYELEANNRPWVTVEG</sequence>
<dbReference type="PANTHER" id="PTHR48028:SF4">
    <property type="entry name" value="SC35-LIKE SPLICING FACTOR"/>
    <property type="match status" value="1"/>
</dbReference>
<evidence type="ECO:0000256" key="2">
    <source>
        <dbReference type="ARBA" id="ARBA00022664"/>
    </source>
</evidence>
<dbReference type="SUPFAM" id="SSF54928">
    <property type="entry name" value="RNA-binding domain, RBD"/>
    <property type="match status" value="1"/>
</dbReference>
<evidence type="ECO:0000313" key="9">
    <source>
        <dbReference type="EMBL" id="EOY03953.1"/>
    </source>
</evidence>
<keyword evidence="4" id="KW-0508">mRNA splicing</keyword>
<evidence type="ECO:0000259" key="8">
    <source>
        <dbReference type="PROSITE" id="PS50102"/>
    </source>
</evidence>
<feature type="domain" description="RRM" evidence="8">
    <location>
        <begin position="39"/>
        <end position="116"/>
    </location>
</feature>
<dbReference type="EMBL" id="CM001882">
    <property type="protein sequence ID" value="EOY03953.1"/>
    <property type="molecule type" value="Genomic_DNA"/>
</dbReference>
<evidence type="ECO:0000256" key="5">
    <source>
        <dbReference type="ARBA" id="ARBA00023242"/>
    </source>
</evidence>
<feature type="compositionally biased region" description="Basic residues" evidence="7">
    <location>
        <begin position="264"/>
        <end position="275"/>
    </location>
</feature>
<keyword evidence="3 6" id="KW-0694">RNA-binding</keyword>
<feature type="region of interest" description="Disordered" evidence="7">
    <location>
        <begin position="243"/>
        <end position="277"/>
    </location>
</feature>
<organism evidence="9 10">
    <name type="scientific">Theobroma cacao</name>
    <name type="common">Cacao</name>
    <name type="synonym">Cocoa</name>
    <dbReference type="NCBI Taxonomy" id="3641"/>
    <lineage>
        <taxon>Eukaryota</taxon>
        <taxon>Viridiplantae</taxon>
        <taxon>Streptophyta</taxon>
        <taxon>Embryophyta</taxon>
        <taxon>Tracheophyta</taxon>
        <taxon>Spermatophyta</taxon>
        <taxon>Magnoliopsida</taxon>
        <taxon>eudicotyledons</taxon>
        <taxon>Gunneridae</taxon>
        <taxon>Pentapetalae</taxon>
        <taxon>rosids</taxon>
        <taxon>malvids</taxon>
        <taxon>Malvales</taxon>
        <taxon>Malvaceae</taxon>
        <taxon>Byttnerioideae</taxon>
        <taxon>Theobroma</taxon>
    </lineage>
</organism>
<accession>A0A061EH10</accession>
<evidence type="ECO:0000256" key="3">
    <source>
        <dbReference type="ARBA" id="ARBA00022884"/>
    </source>
</evidence>
<protein>
    <recommendedName>
        <fullName evidence="8">RRM domain-containing protein</fullName>
    </recommendedName>
</protein>
<dbReference type="InterPro" id="IPR051106">
    <property type="entry name" value="RNA-bind/splicing_reg"/>
</dbReference>
<comment type="subcellular location">
    <subcellularLocation>
        <location evidence="1">Nucleus</location>
    </subcellularLocation>
</comment>
<dbReference type="HOGENOM" id="CLU_895476_0_0_1"/>
<proteinExistence type="predicted"/>
<dbReference type="Gene3D" id="3.30.70.330">
    <property type="match status" value="1"/>
</dbReference>
<dbReference type="SMART" id="SM00360">
    <property type="entry name" value="RRM"/>
    <property type="match status" value="1"/>
</dbReference>
<dbReference type="Gramene" id="EOY03953">
    <property type="protein sequence ID" value="EOY03953"/>
    <property type="gene ID" value="TCM_019173"/>
</dbReference>
<dbReference type="GO" id="GO:0008380">
    <property type="term" value="P:RNA splicing"/>
    <property type="evidence" value="ECO:0007669"/>
    <property type="project" value="UniProtKB-KW"/>
</dbReference>
<dbReference type="GO" id="GO:0003723">
    <property type="term" value="F:RNA binding"/>
    <property type="evidence" value="ECO:0007669"/>
    <property type="project" value="UniProtKB-UniRule"/>
</dbReference>
<dbReference type="PROSITE" id="PS50102">
    <property type="entry name" value="RRM"/>
    <property type="match status" value="1"/>
</dbReference>
<dbReference type="STRING" id="3641.A0A061EH10"/>
<gene>
    <name evidence="9" type="ORF">TCM_019173</name>
</gene>
<dbReference type="InterPro" id="IPR000504">
    <property type="entry name" value="RRM_dom"/>
</dbReference>
<reference evidence="9 10" key="1">
    <citation type="journal article" date="2013" name="Genome Biol.">
        <title>The genome sequence of the most widely cultivated cacao type and its use to identify candidate genes regulating pod color.</title>
        <authorList>
            <person name="Motamayor J.C."/>
            <person name="Mockaitis K."/>
            <person name="Schmutz J."/>
            <person name="Haiminen N."/>
            <person name="Iii D.L."/>
            <person name="Cornejo O."/>
            <person name="Findley S.D."/>
            <person name="Zheng P."/>
            <person name="Utro F."/>
            <person name="Royaert S."/>
            <person name="Saski C."/>
            <person name="Jenkins J."/>
            <person name="Podicheti R."/>
            <person name="Zhao M."/>
            <person name="Scheffler B.E."/>
            <person name="Stack J.C."/>
            <person name="Feltus F.A."/>
            <person name="Mustiga G.M."/>
            <person name="Amores F."/>
            <person name="Phillips W."/>
            <person name="Marelli J.P."/>
            <person name="May G.D."/>
            <person name="Shapiro H."/>
            <person name="Ma J."/>
            <person name="Bustamante C.D."/>
            <person name="Schnell R.J."/>
            <person name="Main D."/>
            <person name="Gilbert D."/>
            <person name="Parida L."/>
            <person name="Kuhn D.N."/>
        </authorList>
    </citation>
    <scope>NUCLEOTIDE SEQUENCE [LARGE SCALE GENOMIC DNA]</scope>
    <source>
        <strain evidence="10">cv. Matina 1-6</strain>
    </source>
</reference>
<keyword evidence="5" id="KW-0539">Nucleus</keyword>
<dbReference type="InterPro" id="IPR012677">
    <property type="entry name" value="Nucleotide-bd_a/b_plait_sf"/>
</dbReference>
<dbReference type="InterPro" id="IPR035979">
    <property type="entry name" value="RBD_domain_sf"/>
</dbReference>
<evidence type="ECO:0000313" key="10">
    <source>
        <dbReference type="Proteomes" id="UP000026915"/>
    </source>
</evidence>
<dbReference type="GO" id="GO:0005634">
    <property type="term" value="C:nucleus"/>
    <property type="evidence" value="ECO:0007669"/>
    <property type="project" value="UniProtKB-SubCell"/>
</dbReference>
<evidence type="ECO:0000256" key="6">
    <source>
        <dbReference type="PROSITE-ProRule" id="PRU00176"/>
    </source>
</evidence>
<keyword evidence="10" id="KW-1185">Reference proteome</keyword>
<name>A0A061EH10_THECC</name>
<dbReference type="Proteomes" id="UP000026915">
    <property type="component" value="Chromosome 4"/>
</dbReference>